<feature type="region of interest" description="Disordered" evidence="1">
    <location>
        <begin position="18"/>
        <end position="67"/>
    </location>
</feature>
<evidence type="ECO:0000256" key="1">
    <source>
        <dbReference type="SAM" id="MobiDB-lite"/>
    </source>
</evidence>
<accession>A0ABS8WPE3</accession>
<protein>
    <submittedName>
        <fullName evidence="2">Uncharacterized protein</fullName>
    </submittedName>
</protein>
<sequence>MVKTCRFQFHYYEPQKYSTKSGLPTLANSKPRQGRPPTKKKEFERLTRVSKPDSCPEESAKYMSSMPSDDIAGILSSTKSGLPTLENSKCRRMALPSEPDSCLEEITKLMPFISSKKEFKKHILHLGWKFQLKMDCGIIKKYFIAPDGK</sequence>
<dbReference type="Proteomes" id="UP000823775">
    <property type="component" value="Unassembled WGS sequence"/>
</dbReference>
<keyword evidence="3" id="KW-1185">Reference proteome</keyword>
<organism evidence="2 3">
    <name type="scientific">Datura stramonium</name>
    <name type="common">Jimsonweed</name>
    <name type="synonym">Common thornapple</name>
    <dbReference type="NCBI Taxonomy" id="4076"/>
    <lineage>
        <taxon>Eukaryota</taxon>
        <taxon>Viridiplantae</taxon>
        <taxon>Streptophyta</taxon>
        <taxon>Embryophyta</taxon>
        <taxon>Tracheophyta</taxon>
        <taxon>Spermatophyta</taxon>
        <taxon>Magnoliopsida</taxon>
        <taxon>eudicotyledons</taxon>
        <taxon>Gunneridae</taxon>
        <taxon>Pentapetalae</taxon>
        <taxon>asterids</taxon>
        <taxon>lamiids</taxon>
        <taxon>Solanales</taxon>
        <taxon>Solanaceae</taxon>
        <taxon>Solanoideae</taxon>
        <taxon>Datureae</taxon>
        <taxon>Datura</taxon>
    </lineage>
</organism>
<feature type="non-terminal residue" evidence="2">
    <location>
        <position position="149"/>
    </location>
</feature>
<name>A0ABS8WPE3_DATST</name>
<evidence type="ECO:0000313" key="3">
    <source>
        <dbReference type="Proteomes" id="UP000823775"/>
    </source>
</evidence>
<feature type="compositionally biased region" description="Polar residues" evidence="1">
    <location>
        <begin position="18"/>
        <end position="31"/>
    </location>
</feature>
<comment type="caution">
    <text evidence="2">The sequence shown here is derived from an EMBL/GenBank/DDBJ whole genome shotgun (WGS) entry which is preliminary data.</text>
</comment>
<gene>
    <name evidence="2" type="ORF">HAX54_053250</name>
</gene>
<reference evidence="2 3" key="1">
    <citation type="journal article" date="2021" name="BMC Genomics">
        <title>Datura genome reveals duplications of psychoactive alkaloid biosynthetic genes and high mutation rate following tissue culture.</title>
        <authorList>
            <person name="Rajewski A."/>
            <person name="Carter-House D."/>
            <person name="Stajich J."/>
            <person name="Litt A."/>
        </authorList>
    </citation>
    <scope>NUCLEOTIDE SEQUENCE [LARGE SCALE GENOMIC DNA]</scope>
    <source>
        <strain evidence="2">AR-01</strain>
    </source>
</reference>
<feature type="compositionally biased region" description="Basic and acidic residues" evidence="1">
    <location>
        <begin position="39"/>
        <end position="51"/>
    </location>
</feature>
<evidence type="ECO:0000313" key="2">
    <source>
        <dbReference type="EMBL" id="MCE3214757.1"/>
    </source>
</evidence>
<proteinExistence type="predicted"/>
<dbReference type="EMBL" id="JACEIK010009869">
    <property type="protein sequence ID" value="MCE3214757.1"/>
    <property type="molecule type" value="Genomic_DNA"/>
</dbReference>